<evidence type="ECO:0000313" key="6">
    <source>
        <dbReference type="Proteomes" id="UP000576087"/>
    </source>
</evidence>
<evidence type="ECO:0000313" key="5">
    <source>
        <dbReference type="Proteomes" id="UP000524535"/>
    </source>
</evidence>
<dbReference type="EMBL" id="JACIGY010000006">
    <property type="protein sequence ID" value="MBB4413655.1"/>
    <property type="molecule type" value="Genomic_DNA"/>
</dbReference>
<reference evidence="4 5" key="1">
    <citation type="submission" date="2020-08" db="EMBL/GenBank/DDBJ databases">
        <title>Genomic Encyclopedia of Type Strains, Phase IV (KMG-V): Genome sequencing to study the core and pangenomes of soil and plant-associated prokaryotes.</title>
        <authorList>
            <person name="Whitman W."/>
        </authorList>
    </citation>
    <scope>NUCLEOTIDE SEQUENCE [LARGE SCALE GENOMIC DNA]</scope>
    <source>
        <strain evidence="2 5">SEMIA 444</strain>
        <strain evidence="1 4">SEMIA 448</strain>
        <strain evidence="3 6">SEMIA 452</strain>
    </source>
</reference>
<evidence type="ECO:0000313" key="1">
    <source>
        <dbReference type="EMBL" id="MBB4350313.1"/>
    </source>
</evidence>
<gene>
    <name evidence="2" type="ORF">GGE31_004183</name>
    <name evidence="1" type="ORF">GGE33_004078</name>
    <name evidence="3" type="ORF">GGE35_004126</name>
</gene>
<dbReference type="AlphaFoldDB" id="A0A7W6WRA7"/>
<accession>A0A7W6WRA7</accession>
<dbReference type="EMBL" id="JACIHM010000006">
    <property type="protein sequence ID" value="MBB4448289.1"/>
    <property type="molecule type" value="Genomic_DNA"/>
</dbReference>
<dbReference type="GO" id="GO:0016740">
    <property type="term" value="F:transferase activity"/>
    <property type="evidence" value="ECO:0007669"/>
    <property type="project" value="UniProtKB-KW"/>
</dbReference>
<dbReference type="Pfam" id="PF08660">
    <property type="entry name" value="Alg14"/>
    <property type="match status" value="1"/>
</dbReference>
<protein>
    <submittedName>
        <fullName evidence="1">UDP-N-acetylglucosamine:LPS N-acetylglucosamine transferase</fullName>
    </submittedName>
</protein>
<evidence type="ECO:0000313" key="3">
    <source>
        <dbReference type="EMBL" id="MBB4448289.1"/>
    </source>
</evidence>
<dbReference type="GO" id="GO:0006488">
    <property type="term" value="P:dolichol-linked oligosaccharide biosynthetic process"/>
    <property type="evidence" value="ECO:0007669"/>
    <property type="project" value="InterPro"/>
</dbReference>
<dbReference type="Proteomes" id="UP000576087">
    <property type="component" value="Unassembled WGS sequence"/>
</dbReference>
<evidence type="ECO:0000313" key="4">
    <source>
        <dbReference type="Proteomes" id="UP000520770"/>
    </source>
</evidence>
<dbReference type="Proteomes" id="UP000520770">
    <property type="component" value="Unassembled WGS sequence"/>
</dbReference>
<dbReference type="EMBL" id="JACIGW010000005">
    <property type="protein sequence ID" value="MBB4350313.1"/>
    <property type="molecule type" value="Genomic_DNA"/>
</dbReference>
<proteinExistence type="predicted"/>
<dbReference type="RefSeq" id="WP_206829484.1">
    <property type="nucleotide sequence ID" value="NZ_JACIGW010000005.1"/>
</dbReference>
<evidence type="ECO:0000313" key="2">
    <source>
        <dbReference type="EMBL" id="MBB4413655.1"/>
    </source>
</evidence>
<organism evidence="1 4">
    <name type="scientific">Aliirhizobium cellulosilyticum</name>
    <dbReference type="NCBI Taxonomy" id="393664"/>
    <lineage>
        <taxon>Bacteria</taxon>
        <taxon>Pseudomonadati</taxon>
        <taxon>Pseudomonadota</taxon>
        <taxon>Alphaproteobacteria</taxon>
        <taxon>Hyphomicrobiales</taxon>
        <taxon>Rhizobiaceae</taxon>
        <taxon>Aliirhizobium</taxon>
    </lineage>
</organism>
<keyword evidence="5" id="KW-1185">Reference proteome</keyword>
<sequence length="120" mass="13419">MIYANTFPGLAENAGLEKCYIIEDCNRDTPMSVVRCARDIFLLIRRERPDLVISTGAAPGLIAIMIGKMFGCRTIWVESVANSIELSMSGRIAGKFADLWLTQWQHLSRPKGPLYWGSIL</sequence>
<comment type="caution">
    <text evidence="1">The sequence shown here is derived from an EMBL/GenBank/DDBJ whole genome shotgun (WGS) entry which is preliminary data.</text>
</comment>
<dbReference type="Gene3D" id="3.40.50.2000">
    <property type="entry name" value="Glycogen Phosphorylase B"/>
    <property type="match status" value="1"/>
</dbReference>
<name>A0A7W6WRA7_9HYPH</name>
<dbReference type="Proteomes" id="UP000524535">
    <property type="component" value="Unassembled WGS sequence"/>
</dbReference>
<dbReference type="InterPro" id="IPR013969">
    <property type="entry name" value="Oligosacch_biosynth_Alg14"/>
</dbReference>
<keyword evidence="1" id="KW-0808">Transferase</keyword>